<keyword evidence="3" id="KW-1185">Reference proteome</keyword>
<protein>
    <submittedName>
        <fullName evidence="2">(Mediterranean fruit fly) hypothetical protein</fullName>
    </submittedName>
</protein>
<name>A0A811U6D0_CERCA</name>
<gene>
    <name evidence="2" type="ORF">CCAP1982_LOCUS2359</name>
</gene>
<keyword evidence="1" id="KW-0812">Transmembrane</keyword>
<dbReference type="Proteomes" id="UP000606786">
    <property type="component" value="Unassembled WGS sequence"/>
</dbReference>
<reference evidence="2" key="1">
    <citation type="submission" date="2020-11" db="EMBL/GenBank/DDBJ databases">
        <authorList>
            <person name="Whitehead M."/>
        </authorList>
    </citation>
    <scope>NUCLEOTIDE SEQUENCE</scope>
    <source>
        <strain evidence="2">EGII</strain>
    </source>
</reference>
<proteinExistence type="predicted"/>
<evidence type="ECO:0000313" key="3">
    <source>
        <dbReference type="Proteomes" id="UP000606786"/>
    </source>
</evidence>
<dbReference type="EMBL" id="CAJHJT010000001">
    <property type="protein sequence ID" value="CAD6993547.1"/>
    <property type="molecule type" value="Genomic_DNA"/>
</dbReference>
<keyword evidence="1" id="KW-1133">Transmembrane helix</keyword>
<sequence>MLPQSLWYTFVVNLFLPILNWWQHVSRHHFCLPSQKATRTTKTQAHQHKAANIASHVNSISISSTDNDNGESASLASANRQEALKNFWSISSSPTARTFLNSLAVYLIYLVMQLTHTVVSTYTHTHTHTTPNKLTNKQALIGVQYVCMHSIVCLRKCFSVCLLAKLTCLLYTHLYLLPLINSLLFSKTSLHKLVLNFIVQQLPMSSQQSS</sequence>
<dbReference type="AlphaFoldDB" id="A0A811U6D0"/>
<evidence type="ECO:0000313" key="2">
    <source>
        <dbReference type="EMBL" id="CAD6993547.1"/>
    </source>
</evidence>
<comment type="caution">
    <text evidence="2">The sequence shown here is derived from an EMBL/GenBank/DDBJ whole genome shotgun (WGS) entry which is preliminary data.</text>
</comment>
<evidence type="ECO:0000256" key="1">
    <source>
        <dbReference type="SAM" id="Phobius"/>
    </source>
</evidence>
<organism evidence="2 3">
    <name type="scientific">Ceratitis capitata</name>
    <name type="common">Mediterranean fruit fly</name>
    <name type="synonym">Tephritis capitata</name>
    <dbReference type="NCBI Taxonomy" id="7213"/>
    <lineage>
        <taxon>Eukaryota</taxon>
        <taxon>Metazoa</taxon>
        <taxon>Ecdysozoa</taxon>
        <taxon>Arthropoda</taxon>
        <taxon>Hexapoda</taxon>
        <taxon>Insecta</taxon>
        <taxon>Pterygota</taxon>
        <taxon>Neoptera</taxon>
        <taxon>Endopterygota</taxon>
        <taxon>Diptera</taxon>
        <taxon>Brachycera</taxon>
        <taxon>Muscomorpha</taxon>
        <taxon>Tephritoidea</taxon>
        <taxon>Tephritidae</taxon>
        <taxon>Ceratitis</taxon>
        <taxon>Ceratitis</taxon>
    </lineage>
</organism>
<accession>A0A811U6D0</accession>
<keyword evidence="1" id="KW-0472">Membrane</keyword>
<feature type="transmembrane region" description="Helical" evidence="1">
    <location>
        <begin position="6"/>
        <end position="22"/>
    </location>
</feature>